<organism evidence="5 6">
    <name type="scientific">Roseiconus lacunae</name>
    <dbReference type="NCBI Taxonomy" id="2605694"/>
    <lineage>
        <taxon>Bacteria</taxon>
        <taxon>Pseudomonadati</taxon>
        <taxon>Planctomycetota</taxon>
        <taxon>Planctomycetia</taxon>
        <taxon>Pirellulales</taxon>
        <taxon>Pirellulaceae</taxon>
        <taxon>Roseiconus</taxon>
    </lineage>
</organism>
<evidence type="ECO:0000256" key="1">
    <source>
        <dbReference type="ARBA" id="ARBA00022737"/>
    </source>
</evidence>
<dbReference type="SMART" id="SM00028">
    <property type="entry name" value="TPR"/>
    <property type="match status" value="6"/>
</dbReference>
<name>A0ABT7PE58_9BACT</name>
<dbReference type="PROSITE" id="PS50005">
    <property type="entry name" value="TPR"/>
    <property type="match status" value="1"/>
</dbReference>
<comment type="caution">
    <text evidence="5">The sequence shown here is derived from an EMBL/GenBank/DDBJ whole genome shotgun (WGS) entry which is preliminary data.</text>
</comment>
<feature type="region of interest" description="Disordered" evidence="4">
    <location>
        <begin position="569"/>
        <end position="593"/>
    </location>
</feature>
<dbReference type="Pfam" id="PF13432">
    <property type="entry name" value="TPR_16"/>
    <property type="match status" value="2"/>
</dbReference>
<protein>
    <submittedName>
        <fullName evidence="5">Tetratricopeptide repeat protein</fullName>
    </submittedName>
</protein>
<dbReference type="SUPFAM" id="SSF81901">
    <property type="entry name" value="HCP-like"/>
    <property type="match status" value="1"/>
</dbReference>
<dbReference type="PANTHER" id="PTHR44858">
    <property type="entry name" value="TETRATRICOPEPTIDE REPEAT PROTEIN 6"/>
    <property type="match status" value="1"/>
</dbReference>
<evidence type="ECO:0000256" key="4">
    <source>
        <dbReference type="SAM" id="MobiDB-lite"/>
    </source>
</evidence>
<dbReference type="InterPro" id="IPR011990">
    <property type="entry name" value="TPR-like_helical_dom_sf"/>
</dbReference>
<keyword evidence="1" id="KW-0677">Repeat</keyword>
<dbReference type="EMBL" id="JASZZN010000003">
    <property type="protein sequence ID" value="MDM4014782.1"/>
    <property type="molecule type" value="Genomic_DNA"/>
</dbReference>
<evidence type="ECO:0000313" key="6">
    <source>
        <dbReference type="Proteomes" id="UP001239462"/>
    </source>
</evidence>
<keyword evidence="6" id="KW-1185">Reference proteome</keyword>
<dbReference type="Gene3D" id="1.25.40.10">
    <property type="entry name" value="Tetratricopeptide repeat domain"/>
    <property type="match status" value="4"/>
</dbReference>
<keyword evidence="2 3" id="KW-0802">TPR repeat</keyword>
<dbReference type="Proteomes" id="UP001239462">
    <property type="component" value="Unassembled WGS sequence"/>
</dbReference>
<gene>
    <name evidence="5" type="ORF">QTN89_05025</name>
</gene>
<accession>A0ABT7PE58</accession>
<feature type="repeat" description="TPR" evidence="3">
    <location>
        <begin position="298"/>
        <end position="331"/>
    </location>
</feature>
<dbReference type="SUPFAM" id="SSF48452">
    <property type="entry name" value="TPR-like"/>
    <property type="match status" value="1"/>
</dbReference>
<reference evidence="5 6" key="1">
    <citation type="submission" date="2023-06" db="EMBL/GenBank/DDBJ databases">
        <title>Roseiconus lacunae JC819 isolated from Gulf of Mannar region, Tamil Nadu.</title>
        <authorList>
            <person name="Pk S."/>
            <person name="Ch S."/>
            <person name="Ch V.R."/>
        </authorList>
    </citation>
    <scope>NUCLEOTIDE SEQUENCE [LARGE SCALE GENOMIC DNA]</scope>
    <source>
        <strain evidence="5 6">JC819</strain>
    </source>
</reference>
<dbReference type="InterPro" id="IPR050498">
    <property type="entry name" value="Ycf3"/>
</dbReference>
<sequence length="593" mass="65285">MFRLLKEIHGTIQSLATLPMVTGLAILAFTAIPVAAQDASPDDQATPVADAATSDDQASNEVDGTDAGQEDLDEAAILGIDAKQPAELRRVELLLQSAMKKGLTGENAAFAKKMLGSVLFKKAQQIVAAMRSAPRPRIVPIRDEALRTLEEALANEPELVDAHLLIAQLNLLPGGDRQAVTESATRAIEILKDRPTERSAAYVLRALAWGAGDEEKRLEDLNSAIKDDPKNLEALQARAALKLQEEDVAGAIEDMERVMQQDPNNRLVEPVVQKLAELERLDDALKLLTQALEANPTEGLYRMRAILYRMENKEEEALADLNKALAIQPRDPISLLQRAEIAIGNKNVQGAKDDLRAAERIDPRVALIEQAIAVRCMIAMEEGRMSDAINELKTLIERNPDNMGWQLQLAGLYISDDRPRQAAELMTTILDRDPKNIGALRTRADAYLNTGMHEKAIEDYETAIGIIGEDESARELPGILNNLAWVLATSPEESIRDGKKAVEMAKRAVDLTDESLPHILSTLAAAYAENGDFENAVQWSTKAVETGKEQGHEQIDQLQEELDQYKAKKPWREKQEVEENATPILSPDDLIDT</sequence>
<proteinExistence type="predicted"/>
<evidence type="ECO:0000313" key="5">
    <source>
        <dbReference type="EMBL" id="MDM4014782.1"/>
    </source>
</evidence>
<evidence type="ECO:0000256" key="2">
    <source>
        <dbReference type="ARBA" id="ARBA00022803"/>
    </source>
</evidence>
<dbReference type="PANTHER" id="PTHR44858:SF1">
    <property type="entry name" value="UDP-N-ACETYLGLUCOSAMINE--PEPTIDE N-ACETYLGLUCOSAMINYLTRANSFERASE SPINDLY-RELATED"/>
    <property type="match status" value="1"/>
</dbReference>
<evidence type="ECO:0000256" key="3">
    <source>
        <dbReference type="PROSITE-ProRule" id="PRU00339"/>
    </source>
</evidence>
<dbReference type="RefSeq" id="WP_149496728.1">
    <property type="nucleotide sequence ID" value="NZ_JAJMQV010000189.1"/>
</dbReference>
<feature type="region of interest" description="Disordered" evidence="4">
    <location>
        <begin position="40"/>
        <end position="68"/>
    </location>
</feature>
<dbReference type="InterPro" id="IPR019734">
    <property type="entry name" value="TPR_rpt"/>
</dbReference>